<evidence type="ECO:0000313" key="1">
    <source>
        <dbReference type="EMBL" id="KAJ8671282.1"/>
    </source>
</evidence>
<dbReference type="EMBL" id="CM056743">
    <property type="protein sequence ID" value="KAJ8671282.1"/>
    <property type="molecule type" value="Genomic_DNA"/>
</dbReference>
<name>A0ACC2NJN8_9HYME</name>
<gene>
    <name evidence="1" type="ORF">QAD02_002541</name>
</gene>
<comment type="caution">
    <text evidence="1">The sequence shown here is derived from an EMBL/GenBank/DDBJ whole genome shotgun (WGS) entry which is preliminary data.</text>
</comment>
<organism evidence="1 2">
    <name type="scientific">Eretmocerus hayati</name>
    <dbReference type="NCBI Taxonomy" id="131215"/>
    <lineage>
        <taxon>Eukaryota</taxon>
        <taxon>Metazoa</taxon>
        <taxon>Ecdysozoa</taxon>
        <taxon>Arthropoda</taxon>
        <taxon>Hexapoda</taxon>
        <taxon>Insecta</taxon>
        <taxon>Pterygota</taxon>
        <taxon>Neoptera</taxon>
        <taxon>Endopterygota</taxon>
        <taxon>Hymenoptera</taxon>
        <taxon>Apocrita</taxon>
        <taxon>Proctotrupomorpha</taxon>
        <taxon>Chalcidoidea</taxon>
        <taxon>Aphelinidae</taxon>
        <taxon>Aphelininae</taxon>
        <taxon>Eretmocerus</taxon>
    </lineage>
</organism>
<proteinExistence type="predicted"/>
<evidence type="ECO:0000313" key="2">
    <source>
        <dbReference type="Proteomes" id="UP001239111"/>
    </source>
</evidence>
<keyword evidence="2" id="KW-1185">Reference proteome</keyword>
<accession>A0ACC2NJN8</accession>
<protein>
    <submittedName>
        <fullName evidence="1">Uncharacterized protein</fullName>
    </submittedName>
</protein>
<sequence>MKVISCIWVLLGPWERPYRCELAANDRVHFRHKEVVIYPDDAMKPPVGQGLNRRAQVTLDRVWPFDKTSHEPITDPHRLTEIDYEGKLRRVSAKNGTRFLEYRPETGSWVFKVDHFSKYGLSDSDEEDVRLNVDGKYQEVQSSFFEMNRCNGEGYRSGADLLHGLLMPTPKGVDVLPVGFDFPEAACKYDTISLIYSLATFMLSDISHINPAM</sequence>
<reference evidence="1" key="1">
    <citation type="submission" date="2023-04" db="EMBL/GenBank/DDBJ databases">
        <title>A chromosome-level genome assembly of the parasitoid wasp Eretmocerus hayati.</title>
        <authorList>
            <person name="Zhong Y."/>
            <person name="Liu S."/>
            <person name="Liu Y."/>
        </authorList>
    </citation>
    <scope>NUCLEOTIDE SEQUENCE</scope>
    <source>
        <strain evidence="1">ZJU_SS_LIU_2023</strain>
    </source>
</reference>
<dbReference type="Proteomes" id="UP001239111">
    <property type="component" value="Chromosome 3"/>
</dbReference>